<evidence type="ECO:0000256" key="6">
    <source>
        <dbReference type="SAM" id="MobiDB-lite"/>
    </source>
</evidence>
<dbReference type="AlphaFoldDB" id="A0AAN6PQQ5"/>
<dbReference type="EMBL" id="MU863732">
    <property type="protein sequence ID" value="KAK4096182.1"/>
    <property type="molecule type" value="Genomic_DNA"/>
</dbReference>
<comment type="similarity">
    <text evidence="5">Belongs to the SAT4 family.</text>
</comment>
<evidence type="ECO:0000259" key="8">
    <source>
        <dbReference type="Pfam" id="PF20684"/>
    </source>
</evidence>
<dbReference type="GO" id="GO:0016020">
    <property type="term" value="C:membrane"/>
    <property type="evidence" value="ECO:0007669"/>
    <property type="project" value="UniProtKB-SubCell"/>
</dbReference>
<feature type="transmembrane region" description="Helical" evidence="7">
    <location>
        <begin position="102"/>
        <end position="121"/>
    </location>
</feature>
<protein>
    <recommendedName>
        <fullName evidence="8">Rhodopsin domain-containing protein</fullName>
    </recommendedName>
</protein>
<comment type="subcellular location">
    <subcellularLocation>
        <location evidence="1">Membrane</location>
        <topology evidence="1">Multi-pass membrane protein</topology>
    </subcellularLocation>
</comment>
<evidence type="ECO:0000256" key="2">
    <source>
        <dbReference type="ARBA" id="ARBA00022692"/>
    </source>
</evidence>
<reference evidence="9" key="1">
    <citation type="journal article" date="2023" name="Mol. Phylogenet. Evol.">
        <title>Genome-scale phylogeny and comparative genomics of the fungal order Sordariales.</title>
        <authorList>
            <person name="Hensen N."/>
            <person name="Bonometti L."/>
            <person name="Westerberg I."/>
            <person name="Brannstrom I.O."/>
            <person name="Guillou S."/>
            <person name="Cros-Aarteil S."/>
            <person name="Calhoun S."/>
            <person name="Haridas S."/>
            <person name="Kuo A."/>
            <person name="Mondo S."/>
            <person name="Pangilinan J."/>
            <person name="Riley R."/>
            <person name="LaButti K."/>
            <person name="Andreopoulos B."/>
            <person name="Lipzen A."/>
            <person name="Chen C."/>
            <person name="Yan M."/>
            <person name="Daum C."/>
            <person name="Ng V."/>
            <person name="Clum A."/>
            <person name="Steindorff A."/>
            <person name="Ohm R.A."/>
            <person name="Martin F."/>
            <person name="Silar P."/>
            <person name="Natvig D.O."/>
            <person name="Lalanne C."/>
            <person name="Gautier V."/>
            <person name="Ament-Velasquez S.L."/>
            <person name="Kruys A."/>
            <person name="Hutchinson M.I."/>
            <person name="Powell A.J."/>
            <person name="Barry K."/>
            <person name="Miller A.N."/>
            <person name="Grigoriev I.V."/>
            <person name="Debuchy R."/>
            <person name="Gladieux P."/>
            <person name="Hiltunen Thoren M."/>
            <person name="Johannesson H."/>
        </authorList>
    </citation>
    <scope>NUCLEOTIDE SEQUENCE</scope>
    <source>
        <strain evidence="9">CBS 757.83</strain>
    </source>
</reference>
<dbReference type="PANTHER" id="PTHR33048">
    <property type="entry name" value="PTH11-LIKE INTEGRAL MEMBRANE PROTEIN (AFU_ORTHOLOGUE AFUA_5G11245)"/>
    <property type="match status" value="1"/>
</dbReference>
<name>A0AAN6PQQ5_9PEZI</name>
<dbReference type="PANTHER" id="PTHR33048:SF42">
    <property type="entry name" value="INTEGRAL MEMBRANE PROTEIN"/>
    <property type="match status" value="1"/>
</dbReference>
<dbReference type="Proteomes" id="UP001305647">
    <property type="component" value="Unassembled WGS sequence"/>
</dbReference>
<dbReference type="Pfam" id="PF20684">
    <property type="entry name" value="Fung_rhodopsin"/>
    <property type="match status" value="1"/>
</dbReference>
<accession>A0AAN6PQQ5</accession>
<dbReference type="InterPro" id="IPR052337">
    <property type="entry name" value="SAT4-like"/>
</dbReference>
<evidence type="ECO:0000256" key="1">
    <source>
        <dbReference type="ARBA" id="ARBA00004141"/>
    </source>
</evidence>
<feature type="transmembrane region" description="Helical" evidence="7">
    <location>
        <begin position="217"/>
        <end position="241"/>
    </location>
</feature>
<sequence>MPEPARIRARRVDPGVSNLQGQRLNIVIWILGSLAIIFLGLRLYTKLYRSRRFWWDDWLLGGSFAALLVSIILQSVAVHFGLGLPEAQIPWENSFSLSKVSLASGFCSIISLAWSKTSFALTLLRITSGWTKWVVWFTIVTVNLILGAMAALQWLRCWPVARAWDWHLEGTCIEEGVIEAYQTFGAIYSGTMDIFLAFLPWQILWHVQMKKKEKFGVIAAMSAGIFAGIISYVKISTLYAISTIDTATNVNLFIFGTAEPSMTIVAASIPILRHLFRRERSTAGDGVSKPSFVNSQSMRLRSLSKGEQHSTYLKPADEESILGDRRSGRSQE</sequence>
<evidence type="ECO:0000313" key="9">
    <source>
        <dbReference type="EMBL" id="KAK4096182.1"/>
    </source>
</evidence>
<dbReference type="InterPro" id="IPR049326">
    <property type="entry name" value="Rhodopsin_dom_fungi"/>
</dbReference>
<feature type="transmembrane region" description="Helical" evidence="7">
    <location>
        <begin position="253"/>
        <end position="272"/>
    </location>
</feature>
<proteinExistence type="inferred from homology"/>
<comment type="caution">
    <text evidence="9">The sequence shown here is derived from an EMBL/GenBank/DDBJ whole genome shotgun (WGS) entry which is preliminary data.</text>
</comment>
<feature type="domain" description="Rhodopsin" evidence="8">
    <location>
        <begin position="41"/>
        <end position="278"/>
    </location>
</feature>
<organism evidence="9 10">
    <name type="scientific">Parathielavia hyrcaniae</name>
    <dbReference type="NCBI Taxonomy" id="113614"/>
    <lineage>
        <taxon>Eukaryota</taxon>
        <taxon>Fungi</taxon>
        <taxon>Dikarya</taxon>
        <taxon>Ascomycota</taxon>
        <taxon>Pezizomycotina</taxon>
        <taxon>Sordariomycetes</taxon>
        <taxon>Sordariomycetidae</taxon>
        <taxon>Sordariales</taxon>
        <taxon>Chaetomiaceae</taxon>
        <taxon>Parathielavia</taxon>
    </lineage>
</organism>
<reference evidence="9" key="2">
    <citation type="submission" date="2023-05" db="EMBL/GenBank/DDBJ databases">
        <authorList>
            <consortium name="Lawrence Berkeley National Laboratory"/>
            <person name="Steindorff A."/>
            <person name="Hensen N."/>
            <person name="Bonometti L."/>
            <person name="Westerberg I."/>
            <person name="Brannstrom I.O."/>
            <person name="Guillou S."/>
            <person name="Cros-Aarteil S."/>
            <person name="Calhoun S."/>
            <person name="Haridas S."/>
            <person name="Kuo A."/>
            <person name="Mondo S."/>
            <person name="Pangilinan J."/>
            <person name="Riley R."/>
            <person name="Labutti K."/>
            <person name="Andreopoulos B."/>
            <person name="Lipzen A."/>
            <person name="Chen C."/>
            <person name="Yanf M."/>
            <person name="Daum C."/>
            <person name="Ng V."/>
            <person name="Clum A."/>
            <person name="Ohm R."/>
            <person name="Martin F."/>
            <person name="Silar P."/>
            <person name="Natvig D."/>
            <person name="Lalanne C."/>
            <person name="Gautier V."/>
            <person name="Ament-Velasquez S.L."/>
            <person name="Kruys A."/>
            <person name="Hutchinson M.I."/>
            <person name="Powell A.J."/>
            <person name="Barry K."/>
            <person name="Miller A.N."/>
            <person name="Grigoriev I.V."/>
            <person name="Debuchy R."/>
            <person name="Gladieux P."/>
            <person name="Thoren M.H."/>
            <person name="Johannesson H."/>
        </authorList>
    </citation>
    <scope>NUCLEOTIDE SEQUENCE</scope>
    <source>
        <strain evidence="9">CBS 757.83</strain>
    </source>
</reference>
<feature type="region of interest" description="Disordered" evidence="6">
    <location>
        <begin position="298"/>
        <end position="332"/>
    </location>
</feature>
<keyword evidence="4 7" id="KW-0472">Membrane</keyword>
<keyword evidence="2 7" id="KW-0812">Transmembrane</keyword>
<feature type="transmembrane region" description="Helical" evidence="7">
    <location>
        <begin position="133"/>
        <end position="155"/>
    </location>
</feature>
<keyword evidence="10" id="KW-1185">Reference proteome</keyword>
<evidence type="ECO:0000313" key="10">
    <source>
        <dbReference type="Proteomes" id="UP001305647"/>
    </source>
</evidence>
<feature type="transmembrane region" description="Helical" evidence="7">
    <location>
        <begin position="57"/>
        <end position="82"/>
    </location>
</feature>
<feature type="compositionally biased region" description="Basic and acidic residues" evidence="6">
    <location>
        <begin position="322"/>
        <end position="332"/>
    </location>
</feature>
<feature type="transmembrane region" description="Helical" evidence="7">
    <location>
        <begin position="26"/>
        <end position="45"/>
    </location>
</feature>
<evidence type="ECO:0000256" key="4">
    <source>
        <dbReference type="ARBA" id="ARBA00023136"/>
    </source>
</evidence>
<evidence type="ECO:0000256" key="5">
    <source>
        <dbReference type="ARBA" id="ARBA00038359"/>
    </source>
</evidence>
<feature type="transmembrane region" description="Helical" evidence="7">
    <location>
        <begin position="186"/>
        <end position="205"/>
    </location>
</feature>
<keyword evidence="3 7" id="KW-1133">Transmembrane helix</keyword>
<gene>
    <name evidence="9" type="ORF">N658DRAFT_436653</name>
</gene>
<evidence type="ECO:0000256" key="3">
    <source>
        <dbReference type="ARBA" id="ARBA00022989"/>
    </source>
</evidence>
<evidence type="ECO:0000256" key="7">
    <source>
        <dbReference type="SAM" id="Phobius"/>
    </source>
</evidence>